<dbReference type="AlphaFoldDB" id="A0A5N5HF17"/>
<evidence type="ECO:0000256" key="10">
    <source>
        <dbReference type="ARBA" id="ARBA00023180"/>
    </source>
</evidence>
<evidence type="ECO:0000256" key="11">
    <source>
        <dbReference type="SAM" id="Phobius"/>
    </source>
</evidence>
<sequence>MAKPTHQSRPCTDGFSFLAGLFFALFFVWFFWCFIALYHHKPNFGFLPFPIPGSGYAAHDPNPQPDPIDTTFYDDPELSYFIESPVKNWDQKRRVWLDLHPSLASGSRDRVLLVTGSQPSKCKNPIGDHLLLRLFKNKVDYCRLHGHDIFYNNAYLHPKMDSYWAKLPVIRATMLAHPEAEWIWWIDSDAVFTDMEFRVPLGRYENHNLVVHGWPNMVYGDIYNKSWTGLNAGVLLIRNCQWSMDLIDEWASIGPQTPDFENWGRILTSVFKDKPFPLPDDQSALIYLLFTDEERWGKKTYLEWEYYLEAYWIGVVGKYDNFTESYAETERNDSGLRRRHAEKVNEWYGAKRETYIKGRVRRPFVTHFTGCQPCSGEHNPQYTGDSCWDEMNRALNFADNQVLRNYGFVHPDLSSSTVSVLLERLID</sequence>
<reference evidence="12 13" key="1">
    <citation type="submission" date="2019-09" db="EMBL/GenBank/DDBJ databases">
        <authorList>
            <person name="Ou C."/>
        </authorList>
    </citation>
    <scope>NUCLEOTIDE SEQUENCE [LARGE SCALE GENOMIC DNA]</scope>
    <source>
        <strain evidence="12">S2</strain>
        <tissue evidence="12">Leaf</tissue>
    </source>
</reference>
<evidence type="ECO:0000256" key="2">
    <source>
        <dbReference type="ARBA" id="ARBA00005664"/>
    </source>
</evidence>
<keyword evidence="9 11" id="KW-0472">Membrane</keyword>
<comment type="caution">
    <text evidence="12">The sequence shown here is derived from an EMBL/GenBank/DDBJ whole genome shotgun (WGS) entry which is preliminary data.</text>
</comment>
<evidence type="ECO:0000256" key="7">
    <source>
        <dbReference type="ARBA" id="ARBA00022989"/>
    </source>
</evidence>
<reference evidence="13" key="2">
    <citation type="submission" date="2019-10" db="EMBL/GenBank/DDBJ databases">
        <title>A de novo genome assembly of a pear dwarfing rootstock.</title>
        <authorList>
            <person name="Wang F."/>
            <person name="Wang J."/>
            <person name="Li S."/>
            <person name="Zhang Y."/>
            <person name="Fang M."/>
            <person name="Ma L."/>
            <person name="Zhao Y."/>
            <person name="Jiang S."/>
        </authorList>
    </citation>
    <scope>NUCLEOTIDE SEQUENCE [LARGE SCALE GENOMIC DNA]</scope>
</reference>
<evidence type="ECO:0000256" key="3">
    <source>
        <dbReference type="ARBA" id="ARBA00022676"/>
    </source>
</evidence>
<dbReference type="Proteomes" id="UP000327157">
    <property type="component" value="Chromosome 2"/>
</dbReference>
<dbReference type="GO" id="GO:0005768">
    <property type="term" value="C:endosome"/>
    <property type="evidence" value="ECO:0007669"/>
    <property type="project" value="TreeGrafter"/>
</dbReference>
<dbReference type="Gene3D" id="3.90.550.10">
    <property type="entry name" value="Spore Coat Polysaccharide Biosynthesis Protein SpsA, Chain A"/>
    <property type="match status" value="1"/>
</dbReference>
<evidence type="ECO:0000256" key="8">
    <source>
        <dbReference type="ARBA" id="ARBA00023034"/>
    </source>
</evidence>
<comment type="subcellular location">
    <subcellularLocation>
        <location evidence="1">Golgi apparatus membrane</location>
        <topology evidence="1">Single-pass type II membrane protein</topology>
    </subcellularLocation>
</comment>
<dbReference type="PANTHER" id="PTHR31311">
    <property type="entry name" value="XYLOGLUCAN 6-XYLOSYLTRANSFERASE 5-RELATED-RELATED"/>
    <property type="match status" value="1"/>
</dbReference>
<evidence type="ECO:0000256" key="6">
    <source>
        <dbReference type="ARBA" id="ARBA00022968"/>
    </source>
</evidence>
<gene>
    <name evidence="12" type="ORF">D8674_020214</name>
</gene>
<evidence type="ECO:0000256" key="9">
    <source>
        <dbReference type="ARBA" id="ARBA00023136"/>
    </source>
</evidence>
<dbReference type="OrthoDB" id="407658at2759"/>
<keyword evidence="7 11" id="KW-1133">Transmembrane helix</keyword>
<evidence type="ECO:0000313" key="13">
    <source>
        <dbReference type="Proteomes" id="UP000327157"/>
    </source>
</evidence>
<name>A0A5N5HF17_9ROSA</name>
<dbReference type="PANTHER" id="PTHR31311:SF17">
    <property type="entry name" value="GALACTOSYL TRANSFERASE GMA12_MNN10 FAMILY PROTEIN"/>
    <property type="match status" value="1"/>
</dbReference>
<dbReference type="Pfam" id="PF05637">
    <property type="entry name" value="Glyco_transf_34"/>
    <property type="match status" value="1"/>
</dbReference>
<keyword evidence="10" id="KW-0325">Glycoprotein</keyword>
<keyword evidence="5 11" id="KW-0812">Transmembrane</keyword>
<evidence type="ECO:0000256" key="1">
    <source>
        <dbReference type="ARBA" id="ARBA00004323"/>
    </source>
</evidence>
<keyword evidence="3" id="KW-0328">Glycosyltransferase</keyword>
<comment type="similarity">
    <text evidence="2">Belongs to the glycosyltransferase 34 family.</text>
</comment>
<dbReference type="EMBL" id="SMOL01000157">
    <property type="protein sequence ID" value="KAB2626596.1"/>
    <property type="molecule type" value="Genomic_DNA"/>
</dbReference>
<dbReference type="FunFam" id="3.90.550.10:FF:000127">
    <property type="entry name" value="Probable glycosyltransferase 7"/>
    <property type="match status" value="1"/>
</dbReference>
<protein>
    <submittedName>
        <fullName evidence="12">Glycosyltransferase 6-like</fullName>
    </submittedName>
</protein>
<dbReference type="GO" id="GO:0008378">
    <property type="term" value="F:galactosyltransferase activity"/>
    <property type="evidence" value="ECO:0007669"/>
    <property type="project" value="TreeGrafter"/>
</dbReference>
<keyword evidence="6" id="KW-0735">Signal-anchor</keyword>
<keyword evidence="8" id="KW-0333">Golgi apparatus</keyword>
<dbReference type="GO" id="GO:0005802">
    <property type="term" value="C:trans-Golgi network"/>
    <property type="evidence" value="ECO:0007669"/>
    <property type="project" value="TreeGrafter"/>
</dbReference>
<dbReference type="InterPro" id="IPR029044">
    <property type="entry name" value="Nucleotide-diphossugar_trans"/>
</dbReference>
<dbReference type="GO" id="GO:0000139">
    <property type="term" value="C:Golgi membrane"/>
    <property type="evidence" value="ECO:0007669"/>
    <property type="project" value="UniProtKB-SubCell"/>
</dbReference>
<proteinExistence type="inferred from homology"/>
<keyword evidence="4 12" id="KW-0808">Transferase</keyword>
<keyword evidence="13" id="KW-1185">Reference proteome</keyword>
<evidence type="ECO:0000256" key="4">
    <source>
        <dbReference type="ARBA" id="ARBA00022679"/>
    </source>
</evidence>
<organism evidence="12 13">
    <name type="scientific">Pyrus ussuriensis x Pyrus communis</name>
    <dbReference type="NCBI Taxonomy" id="2448454"/>
    <lineage>
        <taxon>Eukaryota</taxon>
        <taxon>Viridiplantae</taxon>
        <taxon>Streptophyta</taxon>
        <taxon>Embryophyta</taxon>
        <taxon>Tracheophyta</taxon>
        <taxon>Spermatophyta</taxon>
        <taxon>Magnoliopsida</taxon>
        <taxon>eudicotyledons</taxon>
        <taxon>Gunneridae</taxon>
        <taxon>Pentapetalae</taxon>
        <taxon>rosids</taxon>
        <taxon>fabids</taxon>
        <taxon>Rosales</taxon>
        <taxon>Rosaceae</taxon>
        <taxon>Amygdaloideae</taxon>
        <taxon>Maleae</taxon>
        <taxon>Pyrus</taxon>
    </lineage>
</organism>
<dbReference type="InterPro" id="IPR008630">
    <property type="entry name" value="Glyco_trans_34"/>
</dbReference>
<evidence type="ECO:0000313" key="12">
    <source>
        <dbReference type="EMBL" id="KAB2626596.1"/>
    </source>
</evidence>
<reference evidence="12 13" key="3">
    <citation type="submission" date="2019-11" db="EMBL/GenBank/DDBJ databases">
        <title>A de novo genome assembly of a pear dwarfing rootstock.</title>
        <authorList>
            <person name="Wang F."/>
            <person name="Wang J."/>
            <person name="Li S."/>
            <person name="Zhang Y."/>
            <person name="Fang M."/>
            <person name="Ma L."/>
            <person name="Zhao Y."/>
            <person name="Jiang S."/>
        </authorList>
    </citation>
    <scope>NUCLEOTIDE SEQUENCE [LARGE SCALE GENOMIC DNA]</scope>
    <source>
        <strain evidence="12">S2</strain>
        <tissue evidence="12">Leaf</tissue>
    </source>
</reference>
<accession>A0A5N5HF17</accession>
<evidence type="ECO:0000256" key="5">
    <source>
        <dbReference type="ARBA" id="ARBA00022692"/>
    </source>
</evidence>
<feature type="transmembrane region" description="Helical" evidence="11">
    <location>
        <begin position="15"/>
        <end position="38"/>
    </location>
</feature>